<dbReference type="RefSeq" id="WP_338449521.1">
    <property type="nucleotide sequence ID" value="NZ_CP137640.1"/>
</dbReference>
<gene>
    <name evidence="1" type="ORF">R4Z09_25665</name>
</gene>
<keyword evidence="2" id="KW-1185">Reference proteome</keyword>
<name>A0ABZ2CDK8_9BACI</name>
<dbReference type="Pfam" id="PF20074">
    <property type="entry name" value="DUF6470"/>
    <property type="match status" value="1"/>
</dbReference>
<proteinExistence type="predicted"/>
<accession>A0ABZ2CDK8</accession>
<evidence type="ECO:0000313" key="1">
    <source>
        <dbReference type="EMBL" id="WVX80590.1"/>
    </source>
</evidence>
<protein>
    <submittedName>
        <fullName evidence="1">DUF6470 family protein</fullName>
    </submittedName>
</protein>
<sequence>MQIPQIVMQSRFAQIDISTTPSQQTIEQPKAQLSLQQPKAEMILETTPGQLSIDQTRAWESMNIKHIFRRIEENAQKGINDALNGTARRATEGEEMMRIENGGSAIASQATRNSQLLNYDYNIGLVPPPFSVKMNYQPGHLTIQVEPKQVINNTVAEKPVIDYQKGQVNIRMKQNAELNIDFKM</sequence>
<dbReference type="InterPro" id="IPR045527">
    <property type="entry name" value="DUF6470"/>
</dbReference>
<organism evidence="1 2">
    <name type="scientific">Niallia oryzisoli</name>
    <dbReference type="NCBI Taxonomy" id="1737571"/>
    <lineage>
        <taxon>Bacteria</taxon>
        <taxon>Bacillati</taxon>
        <taxon>Bacillota</taxon>
        <taxon>Bacilli</taxon>
        <taxon>Bacillales</taxon>
        <taxon>Bacillaceae</taxon>
        <taxon>Niallia</taxon>
    </lineage>
</organism>
<dbReference type="Proteomes" id="UP001357223">
    <property type="component" value="Chromosome"/>
</dbReference>
<dbReference type="EMBL" id="CP137640">
    <property type="protein sequence ID" value="WVX80590.1"/>
    <property type="molecule type" value="Genomic_DNA"/>
</dbReference>
<reference evidence="1 2" key="1">
    <citation type="submission" date="2023-10" db="EMBL/GenBank/DDBJ databases">
        <title>Niallia locisalis sp.nov. isolated from a salt pond sample.</title>
        <authorList>
            <person name="Li X.-J."/>
            <person name="Dong L."/>
        </authorList>
    </citation>
    <scope>NUCLEOTIDE SEQUENCE [LARGE SCALE GENOMIC DNA]</scope>
    <source>
        <strain evidence="1 2">DSM 29761</strain>
    </source>
</reference>
<evidence type="ECO:0000313" key="2">
    <source>
        <dbReference type="Proteomes" id="UP001357223"/>
    </source>
</evidence>